<dbReference type="InterPro" id="IPR006303">
    <property type="entry name" value="FliR"/>
</dbReference>
<feature type="transmembrane region" description="Helical" evidence="10">
    <location>
        <begin position="220"/>
        <end position="242"/>
    </location>
</feature>
<dbReference type="RefSeq" id="WP_204518349.1">
    <property type="nucleotide sequence ID" value="NZ_BAABIN010000002.1"/>
</dbReference>
<comment type="function">
    <text evidence="1 10">Role in flagellar biosynthesis.</text>
</comment>
<reference evidence="11" key="1">
    <citation type="submission" date="2021-01" db="EMBL/GenBank/DDBJ databases">
        <title>Genomic Encyclopedia of Type Strains, Phase IV (KMG-IV): sequencing the most valuable type-strain genomes for metagenomic binning, comparative biology and taxonomic classification.</title>
        <authorList>
            <person name="Goeker M."/>
        </authorList>
    </citation>
    <scope>NUCLEOTIDE SEQUENCE</scope>
    <source>
        <strain evidence="11">DSM 25523</strain>
    </source>
</reference>
<evidence type="ECO:0000256" key="6">
    <source>
        <dbReference type="ARBA" id="ARBA00022989"/>
    </source>
</evidence>
<feature type="transmembrane region" description="Helical" evidence="10">
    <location>
        <begin position="6"/>
        <end position="24"/>
    </location>
</feature>
<gene>
    <name evidence="11" type="ORF">JOD01_002216</name>
</gene>
<dbReference type="GO" id="GO:0006605">
    <property type="term" value="P:protein targeting"/>
    <property type="evidence" value="ECO:0007669"/>
    <property type="project" value="UniProtKB-UniRule"/>
</dbReference>
<evidence type="ECO:0000256" key="4">
    <source>
        <dbReference type="ARBA" id="ARBA00022475"/>
    </source>
</evidence>
<dbReference type="GO" id="GO:0009425">
    <property type="term" value="C:bacterial-type flagellum basal body"/>
    <property type="evidence" value="ECO:0007669"/>
    <property type="project" value="UniProtKB-SubCell"/>
</dbReference>
<dbReference type="NCBIfam" id="TIGR01400">
    <property type="entry name" value="fliR"/>
    <property type="match status" value="1"/>
</dbReference>
<organism evidence="11 12">
    <name type="scientific">Brevibacillus fulvus</name>
    <dbReference type="NCBI Taxonomy" id="1125967"/>
    <lineage>
        <taxon>Bacteria</taxon>
        <taxon>Bacillati</taxon>
        <taxon>Bacillota</taxon>
        <taxon>Bacilli</taxon>
        <taxon>Bacillales</taxon>
        <taxon>Paenibacillaceae</taxon>
        <taxon>Brevibacillus</taxon>
    </lineage>
</organism>
<evidence type="ECO:0000256" key="2">
    <source>
        <dbReference type="ARBA" id="ARBA00009772"/>
    </source>
</evidence>
<accession>A0A939BSE2</accession>
<dbReference type="EMBL" id="JAFBEB010000006">
    <property type="protein sequence ID" value="MBM7590612.1"/>
    <property type="molecule type" value="Genomic_DNA"/>
</dbReference>
<evidence type="ECO:0000313" key="11">
    <source>
        <dbReference type="EMBL" id="MBM7590612.1"/>
    </source>
</evidence>
<feature type="transmembrane region" description="Helical" evidence="10">
    <location>
        <begin position="36"/>
        <end position="53"/>
    </location>
</feature>
<keyword evidence="11" id="KW-0966">Cell projection</keyword>
<keyword evidence="4 10" id="KW-1003">Cell membrane</keyword>
<protein>
    <recommendedName>
        <fullName evidence="3 9">Flagellar biosynthetic protein FliR</fullName>
    </recommendedName>
</protein>
<proteinExistence type="inferred from homology"/>
<dbReference type="Proteomes" id="UP000717624">
    <property type="component" value="Unassembled WGS sequence"/>
</dbReference>
<evidence type="ECO:0000256" key="9">
    <source>
        <dbReference type="NCBIfam" id="TIGR01400"/>
    </source>
</evidence>
<comment type="caution">
    <text evidence="11">The sequence shown here is derived from an EMBL/GenBank/DDBJ whole genome shotgun (WGS) entry which is preliminary data.</text>
</comment>
<dbReference type="PANTHER" id="PTHR30065:SF1">
    <property type="entry name" value="SURFACE PRESENTATION OF ANTIGENS PROTEIN SPAR"/>
    <property type="match status" value="1"/>
</dbReference>
<evidence type="ECO:0000256" key="8">
    <source>
        <dbReference type="ARBA" id="ARBA00023143"/>
    </source>
</evidence>
<dbReference type="Pfam" id="PF01311">
    <property type="entry name" value="Bac_export_1"/>
    <property type="match status" value="1"/>
</dbReference>
<dbReference type="AlphaFoldDB" id="A0A939BSE2"/>
<dbReference type="GO" id="GO:0005886">
    <property type="term" value="C:plasma membrane"/>
    <property type="evidence" value="ECO:0007669"/>
    <property type="project" value="UniProtKB-SubCell"/>
</dbReference>
<keyword evidence="8 10" id="KW-0975">Bacterial flagellum</keyword>
<keyword evidence="5 10" id="KW-0812">Transmembrane</keyword>
<keyword evidence="11" id="KW-0282">Flagellum</keyword>
<comment type="subcellular location">
    <subcellularLocation>
        <location evidence="10">Cell membrane</location>
        <topology evidence="10">Multi-pass membrane protein</topology>
    </subcellularLocation>
    <subcellularLocation>
        <location evidence="10">Bacterial flagellum basal body</location>
    </subcellularLocation>
</comment>
<dbReference type="PRINTS" id="PR00953">
    <property type="entry name" value="TYPE3IMRPROT"/>
</dbReference>
<dbReference type="InterPro" id="IPR002010">
    <property type="entry name" value="T3SS_IM_R"/>
</dbReference>
<comment type="similarity">
    <text evidence="2 10">Belongs to the FliR/MopE/SpaR family.</text>
</comment>
<keyword evidence="6 10" id="KW-1133">Transmembrane helix</keyword>
<evidence type="ECO:0000256" key="5">
    <source>
        <dbReference type="ARBA" id="ARBA00022692"/>
    </source>
</evidence>
<keyword evidence="7 10" id="KW-0472">Membrane</keyword>
<evidence type="ECO:0000256" key="1">
    <source>
        <dbReference type="ARBA" id="ARBA00002578"/>
    </source>
</evidence>
<evidence type="ECO:0000256" key="3">
    <source>
        <dbReference type="ARBA" id="ARBA00021717"/>
    </source>
</evidence>
<evidence type="ECO:0000256" key="7">
    <source>
        <dbReference type="ARBA" id="ARBA00023136"/>
    </source>
</evidence>
<feature type="transmembrane region" description="Helical" evidence="10">
    <location>
        <begin position="73"/>
        <end position="96"/>
    </location>
</feature>
<sequence length="259" mass="27931">MDIILQYLPTFLLVFVRLTAFFVASPIFSTRGVPNQFKIGLAFALALISFSLLPSQAKIPLDLMFVPYVLKEVAVGLLLGYICQMMFFAIQIAGGLMDLQMGLAMANVLDPLTGASMPITGNFKNVLATLYFLSINGHHVLIQGIVTSYQIIAIDKPWVPIGSESVLGLAATVFANMFASALLMAAPIVVALFLVDLSLGIVAKSVPQFNIFVVGLPIKLIASFLLLIVVMPAFLLVLSGLFEKMFHALSEMMKLLGGS</sequence>
<dbReference type="PANTHER" id="PTHR30065">
    <property type="entry name" value="FLAGELLAR BIOSYNTHETIC PROTEIN FLIR"/>
    <property type="match status" value="1"/>
</dbReference>
<keyword evidence="12" id="KW-1185">Reference proteome</keyword>
<evidence type="ECO:0000313" key="12">
    <source>
        <dbReference type="Proteomes" id="UP000717624"/>
    </source>
</evidence>
<name>A0A939BSE2_9BACL</name>
<keyword evidence="11" id="KW-0969">Cilium</keyword>
<evidence type="ECO:0000256" key="10">
    <source>
        <dbReference type="RuleBase" id="RU362071"/>
    </source>
</evidence>
<feature type="transmembrane region" description="Helical" evidence="10">
    <location>
        <begin position="166"/>
        <end position="195"/>
    </location>
</feature>
<dbReference type="GO" id="GO:0044780">
    <property type="term" value="P:bacterial-type flagellum assembly"/>
    <property type="evidence" value="ECO:0007669"/>
    <property type="project" value="UniProtKB-UniRule"/>
</dbReference>